<keyword evidence="11" id="KW-0539">Nucleus</keyword>
<dbReference type="AlphaFoldDB" id="A0A2C9JLQ8"/>
<evidence type="ECO:0000256" key="5">
    <source>
        <dbReference type="ARBA" id="ARBA00022728"/>
    </source>
</evidence>
<dbReference type="VEuPathDB" id="VectorBase:BGLB004478"/>
<evidence type="ECO:0000256" key="3">
    <source>
        <dbReference type="ARBA" id="ARBA00022553"/>
    </source>
</evidence>
<evidence type="ECO:0000256" key="2">
    <source>
        <dbReference type="ARBA" id="ARBA00022491"/>
    </source>
</evidence>
<proteinExistence type="predicted"/>
<dbReference type="VEuPathDB" id="VectorBase:BGLAX_050582"/>
<dbReference type="PANTHER" id="PTHR23308">
    <property type="entry name" value="NUCLEAR INHIBITOR OF PROTEIN PHOSPHATASE-1"/>
    <property type="match status" value="1"/>
</dbReference>
<evidence type="ECO:0000313" key="17">
    <source>
        <dbReference type="Proteomes" id="UP000076420"/>
    </source>
</evidence>
<keyword evidence="8" id="KW-0238">DNA-binding</keyword>
<dbReference type="Pfam" id="PF00498">
    <property type="entry name" value="FHA"/>
    <property type="match status" value="1"/>
</dbReference>
<dbReference type="InterPro" id="IPR050923">
    <property type="entry name" value="Cell_Proc_Reg/RNA_Proc"/>
</dbReference>
<dbReference type="Gene3D" id="2.60.200.20">
    <property type="match status" value="1"/>
</dbReference>
<dbReference type="STRING" id="6526.A0A2C9JLQ8"/>
<evidence type="ECO:0000256" key="13">
    <source>
        <dbReference type="ARBA" id="ARBA00077703"/>
    </source>
</evidence>
<evidence type="ECO:0000256" key="11">
    <source>
        <dbReference type="ARBA" id="ARBA00023242"/>
    </source>
</evidence>
<evidence type="ECO:0000256" key="14">
    <source>
        <dbReference type="SAM" id="MobiDB-lite"/>
    </source>
</evidence>
<dbReference type="GO" id="GO:0008380">
    <property type="term" value="P:RNA splicing"/>
    <property type="evidence" value="ECO:0007669"/>
    <property type="project" value="UniProtKB-KW"/>
</dbReference>
<dbReference type="GO" id="GO:0005681">
    <property type="term" value="C:spliceosomal complex"/>
    <property type="evidence" value="ECO:0007669"/>
    <property type="project" value="UniProtKB-KW"/>
</dbReference>
<dbReference type="InterPro" id="IPR008984">
    <property type="entry name" value="SMAD_FHA_dom_sf"/>
</dbReference>
<evidence type="ECO:0000256" key="9">
    <source>
        <dbReference type="ARBA" id="ARBA00023163"/>
    </source>
</evidence>
<keyword evidence="9" id="KW-0804">Transcription</keyword>
<sequence length="308" mass="34047">MSGPLVNNFEVPSWAGKPPAGLHLDVLKDGKMIQKLMIDEKKCYFFGRNKQLCDFTIDHSSCSRVHSALIWHRHLARPFLIDLGSTHGTYIGHIRLESKKPQQIPIDSEIHFGASTRIYVIRERPQMGLSNMDEKDGKREDSEGNLLGLPESETELDVSEAKCNPKLDICDKMFCAEDIDPSIGRFRNLVQTTVIPSKRGKLDLSVVNSGLHLQTNKNQHNSHSLYGDLPTAGPGSMLANPLSIAAKLGLPVPNLAPDVDFFAPVQPTVQPAAIPVASVEEQGPKEPKKKKYAKEAWPGKKPTHNLLV</sequence>
<gene>
    <name evidence="16" type="primary">106059262</name>
</gene>
<evidence type="ECO:0000256" key="12">
    <source>
        <dbReference type="ARBA" id="ARBA00068386"/>
    </source>
</evidence>
<evidence type="ECO:0000256" key="8">
    <source>
        <dbReference type="ARBA" id="ARBA00023125"/>
    </source>
</evidence>
<keyword evidence="10" id="KW-0508">mRNA splicing</keyword>
<dbReference type="Proteomes" id="UP000076420">
    <property type="component" value="Unassembled WGS sequence"/>
</dbReference>
<evidence type="ECO:0000256" key="4">
    <source>
        <dbReference type="ARBA" id="ARBA00022664"/>
    </source>
</evidence>
<dbReference type="OrthoDB" id="4096268at2759"/>
<dbReference type="KEGG" id="bgt:106059262"/>
<dbReference type="GO" id="GO:0016607">
    <property type="term" value="C:nuclear speck"/>
    <property type="evidence" value="ECO:0007669"/>
    <property type="project" value="UniProtKB-SubCell"/>
</dbReference>
<organism evidence="16 17">
    <name type="scientific">Biomphalaria glabrata</name>
    <name type="common">Bloodfluke planorb</name>
    <name type="synonym">Freshwater snail</name>
    <dbReference type="NCBI Taxonomy" id="6526"/>
    <lineage>
        <taxon>Eukaryota</taxon>
        <taxon>Metazoa</taxon>
        <taxon>Spiralia</taxon>
        <taxon>Lophotrochozoa</taxon>
        <taxon>Mollusca</taxon>
        <taxon>Gastropoda</taxon>
        <taxon>Heterobranchia</taxon>
        <taxon>Euthyneura</taxon>
        <taxon>Panpulmonata</taxon>
        <taxon>Hygrophila</taxon>
        <taxon>Lymnaeoidea</taxon>
        <taxon>Planorbidae</taxon>
        <taxon>Biomphalaria</taxon>
    </lineage>
</organism>
<keyword evidence="2" id="KW-0678">Repressor</keyword>
<dbReference type="SUPFAM" id="SSF49879">
    <property type="entry name" value="SMAD/FHA domain"/>
    <property type="match status" value="1"/>
</dbReference>
<evidence type="ECO:0000256" key="6">
    <source>
        <dbReference type="ARBA" id="ARBA00022884"/>
    </source>
</evidence>
<dbReference type="PROSITE" id="PS50006">
    <property type="entry name" value="FHA_DOMAIN"/>
    <property type="match status" value="1"/>
</dbReference>
<keyword evidence="5" id="KW-0747">Spliceosome</keyword>
<name>A0A2C9JLQ8_BIOGL</name>
<evidence type="ECO:0000256" key="1">
    <source>
        <dbReference type="ARBA" id="ARBA00004324"/>
    </source>
</evidence>
<keyword evidence="4" id="KW-0507">mRNA processing</keyword>
<dbReference type="GO" id="GO:0003677">
    <property type="term" value="F:DNA binding"/>
    <property type="evidence" value="ECO:0007669"/>
    <property type="project" value="UniProtKB-KW"/>
</dbReference>
<dbReference type="CDD" id="cd22674">
    <property type="entry name" value="FHA_PPP1R8"/>
    <property type="match status" value="1"/>
</dbReference>
<dbReference type="FunFam" id="2.60.200.20:FF:000012">
    <property type="entry name" value="Nuclear inhibitor of protein phosphatase 1"/>
    <property type="match status" value="1"/>
</dbReference>
<feature type="domain" description="FHA" evidence="15">
    <location>
        <begin position="44"/>
        <end position="96"/>
    </location>
</feature>
<keyword evidence="6" id="KW-0694">RNA-binding</keyword>
<feature type="region of interest" description="Disordered" evidence="14">
    <location>
        <begin position="279"/>
        <end position="308"/>
    </location>
</feature>
<comment type="subcellular location">
    <subcellularLocation>
        <location evidence="1">Nucleus speckle</location>
    </subcellularLocation>
</comment>
<dbReference type="GO" id="GO:0006397">
    <property type="term" value="P:mRNA processing"/>
    <property type="evidence" value="ECO:0007669"/>
    <property type="project" value="UniProtKB-KW"/>
</dbReference>
<dbReference type="SMART" id="SM00240">
    <property type="entry name" value="FHA"/>
    <property type="match status" value="1"/>
</dbReference>
<keyword evidence="3" id="KW-0597">Phosphoprotein</keyword>
<evidence type="ECO:0000259" key="15">
    <source>
        <dbReference type="PROSITE" id="PS50006"/>
    </source>
</evidence>
<reference evidence="16" key="1">
    <citation type="submission" date="2020-05" db="UniProtKB">
        <authorList>
            <consortium name="EnsemblMetazoa"/>
        </authorList>
    </citation>
    <scope>IDENTIFICATION</scope>
    <source>
        <strain evidence="16">BB02</strain>
    </source>
</reference>
<dbReference type="InterPro" id="IPR000253">
    <property type="entry name" value="FHA_dom"/>
</dbReference>
<protein>
    <recommendedName>
        <fullName evidence="12">Nuclear inhibitor of protein phosphatase 1</fullName>
    </recommendedName>
    <alternativeName>
        <fullName evidence="13">Protein phosphatase 1 regulatory inhibitor subunit 8</fullName>
    </alternativeName>
</protein>
<dbReference type="EnsemblMetazoa" id="BGLB004478-RB">
    <property type="protein sequence ID" value="BGLB004478-PB"/>
    <property type="gene ID" value="BGLB004478"/>
</dbReference>
<evidence type="ECO:0000256" key="7">
    <source>
        <dbReference type="ARBA" id="ARBA00023015"/>
    </source>
</evidence>
<evidence type="ECO:0000256" key="10">
    <source>
        <dbReference type="ARBA" id="ARBA00023187"/>
    </source>
</evidence>
<dbReference type="GO" id="GO:0003723">
    <property type="term" value="F:RNA binding"/>
    <property type="evidence" value="ECO:0007669"/>
    <property type="project" value="UniProtKB-KW"/>
</dbReference>
<accession>A0A2C9JLQ8</accession>
<keyword evidence="7" id="KW-0805">Transcription regulation</keyword>
<evidence type="ECO:0000313" key="16">
    <source>
        <dbReference type="EnsemblMetazoa" id="BGLB004478-PB"/>
    </source>
</evidence>